<reference evidence="3 4" key="1">
    <citation type="journal article" date="2024" name="BMC Genomics">
        <title>Genome assembly of redclaw crayfish (Cherax quadricarinatus) provides insights into its immune adaptation and hypoxia tolerance.</title>
        <authorList>
            <person name="Liu Z."/>
            <person name="Zheng J."/>
            <person name="Li H."/>
            <person name="Fang K."/>
            <person name="Wang S."/>
            <person name="He J."/>
            <person name="Zhou D."/>
            <person name="Weng S."/>
            <person name="Chi M."/>
            <person name="Gu Z."/>
            <person name="He J."/>
            <person name="Li F."/>
            <person name="Wang M."/>
        </authorList>
    </citation>
    <scope>NUCLEOTIDE SEQUENCE [LARGE SCALE GENOMIC DNA]</scope>
    <source>
        <strain evidence="3">ZL_2023a</strain>
    </source>
</reference>
<accession>A0AAW0XHX3</accession>
<protein>
    <recommendedName>
        <fullName evidence="2">Homeobox domain-containing protein</fullName>
    </recommendedName>
</protein>
<dbReference type="GO" id="GO:0005634">
    <property type="term" value="C:nucleus"/>
    <property type="evidence" value="ECO:0007669"/>
    <property type="project" value="UniProtKB-SubCell"/>
</dbReference>
<keyword evidence="1" id="KW-0539">Nucleus</keyword>
<name>A0AAW0XHX3_CHEQU</name>
<evidence type="ECO:0000313" key="3">
    <source>
        <dbReference type="EMBL" id="KAK8744163.1"/>
    </source>
</evidence>
<proteinExistence type="predicted"/>
<organism evidence="3 4">
    <name type="scientific">Cherax quadricarinatus</name>
    <name type="common">Australian red claw crayfish</name>
    <dbReference type="NCBI Taxonomy" id="27406"/>
    <lineage>
        <taxon>Eukaryota</taxon>
        <taxon>Metazoa</taxon>
        <taxon>Ecdysozoa</taxon>
        <taxon>Arthropoda</taxon>
        <taxon>Crustacea</taxon>
        <taxon>Multicrustacea</taxon>
        <taxon>Malacostraca</taxon>
        <taxon>Eumalacostraca</taxon>
        <taxon>Eucarida</taxon>
        <taxon>Decapoda</taxon>
        <taxon>Pleocyemata</taxon>
        <taxon>Astacidea</taxon>
        <taxon>Parastacoidea</taxon>
        <taxon>Parastacidae</taxon>
        <taxon>Cherax</taxon>
    </lineage>
</organism>
<feature type="domain" description="Homeobox" evidence="2">
    <location>
        <begin position="1"/>
        <end position="16"/>
    </location>
</feature>
<keyword evidence="1" id="KW-0238">DNA-binding</keyword>
<dbReference type="EMBL" id="JARKIK010000023">
    <property type="protein sequence ID" value="KAK8744163.1"/>
    <property type="molecule type" value="Genomic_DNA"/>
</dbReference>
<dbReference type="AlphaFoldDB" id="A0AAW0XHX3"/>
<evidence type="ECO:0000313" key="4">
    <source>
        <dbReference type="Proteomes" id="UP001445076"/>
    </source>
</evidence>
<comment type="caution">
    <text evidence="3">The sequence shown here is derived from an EMBL/GenBank/DDBJ whole genome shotgun (WGS) entry which is preliminary data.</text>
</comment>
<comment type="subcellular location">
    <subcellularLocation>
        <location evidence="1">Nucleus</location>
    </subcellularLocation>
</comment>
<dbReference type="InterPro" id="IPR001356">
    <property type="entry name" value="HD"/>
</dbReference>
<keyword evidence="1" id="KW-0371">Homeobox</keyword>
<feature type="non-terminal residue" evidence="3">
    <location>
        <position position="1"/>
    </location>
</feature>
<keyword evidence="4" id="KW-1185">Reference proteome</keyword>
<evidence type="ECO:0000259" key="2">
    <source>
        <dbReference type="PROSITE" id="PS50071"/>
    </source>
</evidence>
<dbReference type="GO" id="GO:0003677">
    <property type="term" value="F:DNA binding"/>
    <property type="evidence" value="ECO:0007669"/>
    <property type="project" value="UniProtKB-UniRule"/>
</dbReference>
<dbReference type="PROSITE" id="PS50071">
    <property type="entry name" value="HOMEOBOX_2"/>
    <property type="match status" value="1"/>
</dbReference>
<dbReference type="Gene3D" id="1.10.10.60">
    <property type="entry name" value="Homeodomain-like"/>
    <property type="match status" value="1"/>
</dbReference>
<sequence length="188" mass="19493">SVQVWFSNRRAKWRREEKLRNQRRSVDQVGVGVGVGVGMANSAAAAAASRLPLQSGFNSMYPSIPQPIGTMADSYSMSGSLSSMGGSCLQQRDAASAYPYMFHDPLSSLSSSYQRSSSQLASCGNSVSQAAVSSFNAASHAAAASYAAATSSANGTGTGLISAGVSVPVQIPSQTPDLSAANYWPRLQ</sequence>
<gene>
    <name evidence="3" type="ORF">OTU49_001027</name>
</gene>
<feature type="DNA-binding region" description="Homeobox" evidence="1">
    <location>
        <begin position="3"/>
        <end position="17"/>
    </location>
</feature>
<evidence type="ECO:0000256" key="1">
    <source>
        <dbReference type="PROSITE-ProRule" id="PRU00108"/>
    </source>
</evidence>
<dbReference type="CDD" id="cd00086">
    <property type="entry name" value="homeodomain"/>
    <property type="match status" value="1"/>
</dbReference>
<dbReference type="Proteomes" id="UP001445076">
    <property type="component" value="Unassembled WGS sequence"/>
</dbReference>